<dbReference type="PANTHER" id="PTHR38834">
    <property type="entry name" value="PERIPLASMIC SUBSTRATE BINDING PROTEIN FAMILY 3"/>
    <property type="match status" value="1"/>
</dbReference>
<evidence type="ECO:0000313" key="3">
    <source>
        <dbReference type="Proteomes" id="UP001433638"/>
    </source>
</evidence>
<accession>A0ABV1M0W6</accession>
<gene>
    <name evidence="2" type="ORF">ABNW52_04210</name>
</gene>
<feature type="signal peptide" evidence="1">
    <location>
        <begin position="1"/>
        <end position="22"/>
    </location>
</feature>
<sequence length="234" mass="25671">MSLRVIIAACSVLLCCAGSSTAAPLLLTQQQAPYAMQTDNGQQKGIALQAIRCAMSRSGLQASIRFISWSRAQRLVETGAADGYFPASRNAQRDELAQWFGPAAPQQWRWYLRRDNPLNPLDADFVQRARVGAYAGSNMHQWLEDHGYQISVSPPGHDQMLDVLLAGRADAVLAANLAMDELIAARGVGHKVKSVLAQDKPLGLYLSRSFLLRQGPEFAARLQQALQHCYRAPV</sequence>
<organism evidence="2 3">
    <name type="scientific">Vogesella oryzagri</name>
    <dbReference type="NCBI Taxonomy" id="3160864"/>
    <lineage>
        <taxon>Bacteria</taxon>
        <taxon>Pseudomonadati</taxon>
        <taxon>Pseudomonadota</taxon>
        <taxon>Betaproteobacteria</taxon>
        <taxon>Neisseriales</taxon>
        <taxon>Chromobacteriaceae</taxon>
        <taxon>Vogesella</taxon>
    </lineage>
</organism>
<dbReference type="PANTHER" id="PTHR38834:SF3">
    <property type="entry name" value="SOLUTE-BINDING PROTEIN FAMILY 3_N-TERMINAL DOMAIN-CONTAINING PROTEIN"/>
    <property type="match status" value="1"/>
</dbReference>
<name>A0ABV1M0W6_9NEIS</name>
<dbReference type="RefSeq" id="WP_349584445.1">
    <property type="nucleotide sequence ID" value="NZ_JBEFLD010000002.1"/>
</dbReference>
<proteinExistence type="predicted"/>
<dbReference type="EMBL" id="JBEFLD010000002">
    <property type="protein sequence ID" value="MEQ6289813.1"/>
    <property type="molecule type" value="Genomic_DNA"/>
</dbReference>
<comment type="caution">
    <text evidence="2">The sequence shown here is derived from an EMBL/GenBank/DDBJ whole genome shotgun (WGS) entry which is preliminary data.</text>
</comment>
<evidence type="ECO:0000313" key="2">
    <source>
        <dbReference type="EMBL" id="MEQ6289813.1"/>
    </source>
</evidence>
<keyword evidence="1" id="KW-0732">Signal</keyword>
<reference evidence="2" key="1">
    <citation type="submission" date="2024-06" db="EMBL/GenBank/DDBJ databases">
        <title>Genome sequence of Vogesella sp. MAHUQ-64.</title>
        <authorList>
            <person name="Huq M.A."/>
        </authorList>
    </citation>
    <scope>NUCLEOTIDE SEQUENCE</scope>
    <source>
        <strain evidence="2">MAHUQ-64</strain>
    </source>
</reference>
<dbReference type="Gene3D" id="3.40.190.10">
    <property type="entry name" value="Periplasmic binding protein-like II"/>
    <property type="match status" value="2"/>
</dbReference>
<feature type="chain" id="PRO_5045846537" evidence="1">
    <location>
        <begin position="23"/>
        <end position="234"/>
    </location>
</feature>
<keyword evidence="3" id="KW-1185">Reference proteome</keyword>
<protein>
    <submittedName>
        <fullName evidence="2">Transporter substrate-binding domain-containing protein</fullName>
    </submittedName>
</protein>
<dbReference type="SUPFAM" id="SSF53850">
    <property type="entry name" value="Periplasmic binding protein-like II"/>
    <property type="match status" value="1"/>
</dbReference>
<dbReference type="Proteomes" id="UP001433638">
    <property type="component" value="Unassembled WGS sequence"/>
</dbReference>
<evidence type="ECO:0000256" key="1">
    <source>
        <dbReference type="SAM" id="SignalP"/>
    </source>
</evidence>